<accession>A0A0D0C9B8</accession>
<name>A0A0D0C9B8_9AGAM</name>
<organism evidence="1 2">
    <name type="scientific">Paxillus rubicundulus Ve08.2h10</name>
    <dbReference type="NCBI Taxonomy" id="930991"/>
    <lineage>
        <taxon>Eukaryota</taxon>
        <taxon>Fungi</taxon>
        <taxon>Dikarya</taxon>
        <taxon>Basidiomycota</taxon>
        <taxon>Agaricomycotina</taxon>
        <taxon>Agaricomycetes</taxon>
        <taxon>Agaricomycetidae</taxon>
        <taxon>Boletales</taxon>
        <taxon>Paxilineae</taxon>
        <taxon>Paxillaceae</taxon>
        <taxon>Paxillus</taxon>
    </lineage>
</organism>
<protein>
    <submittedName>
        <fullName evidence="1">Uncharacterized protein</fullName>
    </submittedName>
</protein>
<keyword evidence="2" id="KW-1185">Reference proteome</keyword>
<evidence type="ECO:0000313" key="2">
    <source>
        <dbReference type="Proteomes" id="UP000054538"/>
    </source>
</evidence>
<feature type="non-terminal residue" evidence="1">
    <location>
        <position position="1"/>
    </location>
</feature>
<gene>
    <name evidence="1" type="ORF">PAXRUDRAFT_181073</name>
</gene>
<dbReference type="Proteomes" id="UP000054538">
    <property type="component" value="Unassembled WGS sequence"/>
</dbReference>
<reference evidence="2" key="2">
    <citation type="submission" date="2015-01" db="EMBL/GenBank/DDBJ databases">
        <title>Evolutionary Origins and Diversification of the Mycorrhizal Mutualists.</title>
        <authorList>
            <consortium name="DOE Joint Genome Institute"/>
            <consortium name="Mycorrhizal Genomics Consortium"/>
            <person name="Kohler A."/>
            <person name="Kuo A."/>
            <person name="Nagy L.G."/>
            <person name="Floudas D."/>
            <person name="Copeland A."/>
            <person name="Barry K.W."/>
            <person name="Cichocki N."/>
            <person name="Veneault-Fourrey C."/>
            <person name="LaButti K."/>
            <person name="Lindquist E.A."/>
            <person name="Lipzen A."/>
            <person name="Lundell T."/>
            <person name="Morin E."/>
            <person name="Murat C."/>
            <person name="Riley R."/>
            <person name="Ohm R."/>
            <person name="Sun H."/>
            <person name="Tunlid A."/>
            <person name="Henrissat B."/>
            <person name="Grigoriev I.V."/>
            <person name="Hibbett D.S."/>
            <person name="Martin F."/>
        </authorList>
    </citation>
    <scope>NUCLEOTIDE SEQUENCE [LARGE SCALE GENOMIC DNA]</scope>
    <source>
        <strain evidence="2">Ve08.2h10</strain>
    </source>
</reference>
<proteinExistence type="predicted"/>
<sequence length="71" mass="7969">VSEQSFSGKQSAESVRSRYERLRKMFSYILAFKSITGNSTGDPDVEELNEQIKNARVARKDVGNLSGIMLK</sequence>
<dbReference type="AlphaFoldDB" id="A0A0D0C9B8"/>
<dbReference type="HOGENOM" id="CLU_202888_0_0_1"/>
<dbReference type="InParanoid" id="A0A0D0C9B8"/>
<dbReference type="OrthoDB" id="2683482at2759"/>
<reference evidence="1 2" key="1">
    <citation type="submission" date="2014-04" db="EMBL/GenBank/DDBJ databases">
        <authorList>
            <consortium name="DOE Joint Genome Institute"/>
            <person name="Kuo A."/>
            <person name="Kohler A."/>
            <person name="Jargeat P."/>
            <person name="Nagy L.G."/>
            <person name="Floudas D."/>
            <person name="Copeland A."/>
            <person name="Barry K.W."/>
            <person name="Cichocki N."/>
            <person name="Veneault-Fourrey C."/>
            <person name="LaButti K."/>
            <person name="Lindquist E.A."/>
            <person name="Lipzen A."/>
            <person name="Lundell T."/>
            <person name="Morin E."/>
            <person name="Murat C."/>
            <person name="Sun H."/>
            <person name="Tunlid A."/>
            <person name="Henrissat B."/>
            <person name="Grigoriev I.V."/>
            <person name="Hibbett D.S."/>
            <person name="Martin F."/>
            <person name="Nordberg H.P."/>
            <person name="Cantor M.N."/>
            <person name="Hua S.X."/>
        </authorList>
    </citation>
    <scope>NUCLEOTIDE SEQUENCE [LARGE SCALE GENOMIC DNA]</scope>
    <source>
        <strain evidence="1 2">Ve08.2h10</strain>
    </source>
</reference>
<dbReference type="STRING" id="930991.A0A0D0C9B8"/>
<dbReference type="EMBL" id="KN831052">
    <property type="protein sequence ID" value="KIK72248.1"/>
    <property type="molecule type" value="Genomic_DNA"/>
</dbReference>
<evidence type="ECO:0000313" key="1">
    <source>
        <dbReference type="EMBL" id="KIK72248.1"/>
    </source>
</evidence>